<dbReference type="GO" id="GO:0003676">
    <property type="term" value="F:nucleic acid binding"/>
    <property type="evidence" value="ECO:0007669"/>
    <property type="project" value="InterPro"/>
</dbReference>
<dbReference type="AlphaFoldDB" id="A0A484I7G0"/>
<keyword evidence="3 6" id="KW-0347">Helicase</keyword>
<dbReference type="InterPro" id="IPR027417">
    <property type="entry name" value="P-loop_NTPase"/>
</dbReference>
<keyword evidence="4 6" id="KW-0067">ATP-binding</keyword>
<evidence type="ECO:0000256" key="3">
    <source>
        <dbReference type="ARBA" id="ARBA00022806"/>
    </source>
</evidence>
<sequence length="482" mass="54537">MVSFEELGIEKSIVKALKETGIEQPFPIQESIIPLILKGEDVIGRSNTGTGKTAAFVLPMLSKLNPNNFLQALILVPTRELATQITSTINQLVKYSNLRAVAIYGGQNYQMQKKILNKGVNIVVATPGRLLDHMNQRTINLSKINFLVLDEADRMLDMGFIDDIKEILSHIDNKKQICLFSATMPDSIVQLAKEQMNSPKQISIEKTISQANINQSYLLLNEKDKFKQLVNTLKPISKDDESHIIVFTATKQRARDLTFKLRDDDFYVESIHGDLNQRQRESTLSRFRNKRFNILVATDVASRGLDISSVSHIINYDIPDDVETYFHRIGRTARAGANGTALSFVSQNDMFTLRKIQNIAKNSLKNLNTEYGIEVDFNVNSAPRPNRFRSNYGRKYNNNNSGGYGRGYGSRGGYGRNNNSNSTRDRDGDSQRGYGRSRIPAEQRVRNNYDNSGNSKYYSRRLSGITRPLGRRNNYSNRGDLD</sequence>
<evidence type="ECO:0000256" key="1">
    <source>
        <dbReference type="ARBA" id="ARBA00022741"/>
    </source>
</evidence>
<dbReference type="InterPro" id="IPR014014">
    <property type="entry name" value="RNA_helicase_DEAD_Q_motif"/>
</dbReference>
<keyword evidence="12" id="KW-1185">Reference proteome</keyword>
<evidence type="ECO:0000256" key="4">
    <source>
        <dbReference type="ARBA" id="ARBA00022840"/>
    </source>
</evidence>
<keyword evidence="2 6" id="KW-0378">Hydrolase</keyword>
<dbReference type="InterPro" id="IPR014001">
    <property type="entry name" value="Helicase_ATP-bd"/>
</dbReference>
<dbReference type="InterPro" id="IPR050079">
    <property type="entry name" value="DEAD_box_RNA_helicase"/>
</dbReference>
<feature type="compositionally biased region" description="Polar residues" evidence="7">
    <location>
        <begin position="473"/>
        <end position="482"/>
    </location>
</feature>
<dbReference type="InterPro" id="IPR011545">
    <property type="entry name" value="DEAD/DEAH_box_helicase_dom"/>
</dbReference>
<keyword evidence="1 6" id="KW-0547">Nucleotide-binding</keyword>
<dbReference type="GeneID" id="39420719"/>
<comment type="similarity">
    <text evidence="6">Belongs to the DEAD box helicase family.</text>
</comment>
<dbReference type="InterPro" id="IPR044742">
    <property type="entry name" value="DEAD/DEAH_RhlB"/>
</dbReference>
<dbReference type="RefSeq" id="WP_134483650.1">
    <property type="nucleotide sequence ID" value="NZ_LR216287.1"/>
</dbReference>
<dbReference type="OrthoDB" id="4631at2157"/>
<dbReference type="GO" id="GO:0005524">
    <property type="term" value="F:ATP binding"/>
    <property type="evidence" value="ECO:0007669"/>
    <property type="project" value="UniProtKB-KW"/>
</dbReference>
<feature type="region of interest" description="Disordered" evidence="7">
    <location>
        <begin position="380"/>
        <end position="482"/>
    </location>
</feature>
<dbReference type="GO" id="GO:0140097">
    <property type="term" value="F:catalytic activity, acting on DNA"/>
    <property type="evidence" value="ECO:0007669"/>
    <property type="project" value="UniProtKB-ARBA"/>
</dbReference>
<dbReference type="SMART" id="SM00487">
    <property type="entry name" value="DEXDc"/>
    <property type="match status" value="1"/>
</dbReference>
<feature type="compositionally biased region" description="Low complexity" evidence="7">
    <location>
        <begin position="389"/>
        <end position="401"/>
    </location>
</feature>
<dbReference type="CDD" id="cd00268">
    <property type="entry name" value="DEADc"/>
    <property type="match status" value="1"/>
</dbReference>
<evidence type="ECO:0000256" key="5">
    <source>
        <dbReference type="PROSITE-ProRule" id="PRU00552"/>
    </source>
</evidence>
<accession>A0A484I7G0</accession>
<dbReference type="SUPFAM" id="SSF52540">
    <property type="entry name" value="P-loop containing nucleoside triphosphate hydrolases"/>
    <property type="match status" value="1"/>
</dbReference>
<evidence type="ECO:0000256" key="6">
    <source>
        <dbReference type="RuleBase" id="RU000492"/>
    </source>
</evidence>
<dbReference type="KEGG" id="nfn:NFRAN_1356"/>
<dbReference type="Pfam" id="PF00271">
    <property type="entry name" value="Helicase_C"/>
    <property type="match status" value="1"/>
</dbReference>
<dbReference type="GO" id="GO:0005829">
    <property type="term" value="C:cytosol"/>
    <property type="evidence" value="ECO:0007669"/>
    <property type="project" value="TreeGrafter"/>
</dbReference>
<dbReference type="InterPro" id="IPR001650">
    <property type="entry name" value="Helicase_C-like"/>
</dbReference>
<dbReference type="PROSITE" id="PS51195">
    <property type="entry name" value="Q_MOTIF"/>
    <property type="match status" value="1"/>
</dbReference>
<evidence type="ECO:0000313" key="11">
    <source>
        <dbReference type="EMBL" id="VFJ13678.1"/>
    </source>
</evidence>
<proteinExistence type="inferred from homology"/>
<protein>
    <submittedName>
        <fullName evidence="11">DEAD-box ATP-dependent RNA helicase CshA</fullName>
        <ecNumber evidence="11">3.6.4.13</ecNumber>
    </submittedName>
</protein>
<dbReference type="GO" id="GO:0016787">
    <property type="term" value="F:hydrolase activity"/>
    <property type="evidence" value="ECO:0007669"/>
    <property type="project" value="UniProtKB-KW"/>
</dbReference>
<evidence type="ECO:0000313" key="12">
    <source>
        <dbReference type="Proteomes" id="UP000294299"/>
    </source>
</evidence>
<gene>
    <name evidence="11" type="primary">cshA</name>
    <name evidence="11" type="ORF">NFRAN_1356</name>
</gene>
<dbReference type="EMBL" id="LR216287">
    <property type="protein sequence ID" value="VFJ13678.1"/>
    <property type="molecule type" value="Genomic_DNA"/>
</dbReference>
<dbReference type="Pfam" id="PF00270">
    <property type="entry name" value="DEAD"/>
    <property type="match status" value="1"/>
</dbReference>
<dbReference type="InterPro" id="IPR000629">
    <property type="entry name" value="RNA-helicase_DEAD-box_CS"/>
</dbReference>
<evidence type="ECO:0000259" key="8">
    <source>
        <dbReference type="PROSITE" id="PS51192"/>
    </source>
</evidence>
<evidence type="ECO:0000259" key="10">
    <source>
        <dbReference type="PROSITE" id="PS51195"/>
    </source>
</evidence>
<dbReference type="PROSITE" id="PS00039">
    <property type="entry name" value="DEAD_ATP_HELICASE"/>
    <property type="match status" value="1"/>
</dbReference>
<dbReference type="PANTHER" id="PTHR47959:SF13">
    <property type="entry name" value="ATP-DEPENDENT RNA HELICASE RHLE"/>
    <property type="match status" value="1"/>
</dbReference>
<organism evidence="11 12">
    <name type="scientific">Candidatus Nitrosocosmicus franklandianus</name>
    <dbReference type="NCBI Taxonomy" id="1798806"/>
    <lineage>
        <taxon>Archaea</taxon>
        <taxon>Nitrososphaerota</taxon>
        <taxon>Nitrososphaeria</taxon>
        <taxon>Nitrososphaerales</taxon>
        <taxon>Nitrososphaeraceae</taxon>
        <taxon>Candidatus Nitrosocosmicus</taxon>
    </lineage>
</organism>
<evidence type="ECO:0000259" key="9">
    <source>
        <dbReference type="PROSITE" id="PS51194"/>
    </source>
</evidence>
<reference evidence="11 12" key="1">
    <citation type="submission" date="2019-02" db="EMBL/GenBank/DDBJ databases">
        <authorList>
            <person name="Lehtovirta-Morley E L."/>
        </authorList>
    </citation>
    <scope>NUCLEOTIDE SEQUENCE [LARGE SCALE GENOMIC DNA]</scope>
    <source>
        <strain evidence="11">NFRAN1</strain>
    </source>
</reference>
<feature type="domain" description="Helicase ATP-binding" evidence="8">
    <location>
        <begin position="33"/>
        <end position="202"/>
    </location>
</feature>
<dbReference type="PROSITE" id="PS51194">
    <property type="entry name" value="HELICASE_CTER"/>
    <property type="match status" value="1"/>
</dbReference>
<feature type="short sequence motif" description="Q motif" evidence="5">
    <location>
        <begin position="2"/>
        <end position="30"/>
    </location>
</feature>
<feature type="compositionally biased region" description="Polar residues" evidence="7">
    <location>
        <begin position="448"/>
        <end position="457"/>
    </location>
</feature>
<evidence type="ECO:0000256" key="7">
    <source>
        <dbReference type="SAM" id="MobiDB-lite"/>
    </source>
</evidence>
<dbReference type="Proteomes" id="UP000294299">
    <property type="component" value="Chromosome NFRAN"/>
</dbReference>
<feature type="domain" description="DEAD-box RNA helicase Q" evidence="10">
    <location>
        <begin position="2"/>
        <end position="30"/>
    </location>
</feature>
<feature type="compositionally biased region" description="Gly residues" evidence="7">
    <location>
        <begin position="402"/>
        <end position="415"/>
    </location>
</feature>
<dbReference type="CDD" id="cd18787">
    <property type="entry name" value="SF2_C_DEAD"/>
    <property type="match status" value="1"/>
</dbReference>
<feature type="domain" description="Helicase C-terminal" evidence="9">
    <location>
        <begin position="228"/>
        <end position="375"/>
    </location>
</feature>
<dbReference type="GO" id="GO:0003724">
    <property type="term" value="F:RNA helicase activity"/>
    <property type="evidence" value="ECO:0007669"/>
    <property type="project" value="UniProtKB-EC"/>
</dbReference>
<dbReference type="PROSITE" id="PS51192">
    <property type="entry name" value="HELICASE_ATP_BIND_1"/>
    <property type="match status" value="1"/>
</dbReference>
<evidence type="ECO:0000256" key="2">
    <source>
        <dbReference type="ARBA" id="ARBA00022801"/>
    </source>
</evidence>
<dbReference type="Gene3D" id="3.40.50.300">
    <property type="entry name" value="P-loop containing nucleotide triphosphate hydrolases"/>
    <property type="match status" value="2"/>
</dbReference>
<name>A0A484I7G0_9ARCH</name>
<dbReference type="SMART" id="SM00490">
    <property type="entry name" value="HELICc"/>
    <property type="match status" value="1"/>
</dbReference>
<dbReference type="PANTHER" id="PTHR47959">
    <property type="entry name" value="ATP-DEPENDENT RNA HELICASE RHLE-RELATED"/>
    <property type="match status" value="1"/>
</dbReference>
<dbReference type="EC" id="3.6.4.13" evidence="11"/>